<reference evidence="1 2" key="1">
    <citation type="submission" date="2021-01" db="EMBL/GenBank/DDBJ databases">
        <title>Chromosome-level genome assembly of a human fungal pathogen reveals clustering of transcriptionally co-regulated genes.</title>
        <authorList>
            <person name="Voorhies M."/>
            <person name="Cohen S."/>
            <person name="Shea T.P."/>
            <person name="Petrus S."/>
            <person name="Munoz J.F."/>
            <person name="Poplawski S."/>
            <person name="Goldman W.E."/>
            <person name="Michael T."/>
            <person name="Cuomo C.A."/>
            <person name="Sil A."/>
            <person name="Beyhan S."/>
        </authorList>
    </citation>
    <scope>NUCLEOTIDE SEQUENCE [LARGE SCALE GENOMIC DNA]</scope>
    <source>
        <strain evidence="1 2">G184AR</strain>
    </source>
</reference>
<dbReference type="AlphaFoldDB" id="A0A8H8CUU5"/>
<protein>
    <submittedName>
        <fullName evidence="1">Uncharacterized protein</fullName>
    </submittedName>
</protein>
<accession>A0A8H8CUU5</accession>
<comment type="caution">
    <text evidence="1">The sequence shown here is derived from an EMBL/GenBank/DDBJ whole genome shotgun (WGS) entry which is preliminary data.</text>
</comment>
<organism evidence="1 2">
    <name type="scientific">Ajellomyces capsulatus</name>
    <name type="common">Darling's disease fungus</name>
    <name type="synonym">Histoplasma capsulatum</name>
    <dbReference type="NCBI Taxonomy" id="5037"/>
    <lineage>
        <taxon>Eukaryota</taxon>
        <taxon>Fungi</taxon>
        <taxon>Dikarya</taxon>
        <taxon>Ascomycota</taxon>
        <taxon>Pezizomycotina</taxon>
        <taxon>Eurotiomycetes</taxon>
        <taxon>Eurotiomycetidae</taxon>
        <taxon>Onygenales</taxon>
        <taxon>Ajellomycetaceae</taxon>
        <taxon>Histoplasma</taxon>
    </lineage>
</organism>
<gene>
    <name evidence="1" type="ORF">I7I52_07724</name>
</gene>
<dbReference type="EMBL" id="JAEVHI010000005">
    <property type="protein sequence ID" value="KAG5290642.1"/>
    <property type="molecule type" value="Genomic_DNA"/>
</dbReference>
<evidence type="ECO:0000313" key="1">
    <source>
        <dbReference type="EMBL" id="KAG5290642.1"/>
    </source>
</evidence>
<name>A0A8H8CUU5_AJECA</name>
<sequence length="196" mass="21469">MSDRCWSSTCSSFFRPPPSISRSISDSFSWRLALFKWCLCSPPSRASYRLWVGTTSLPCFFSASGFLSDCFDELWEIGPAGMRSPGGVVEPGEVCSGDVPSLARLWATASFTAWTSLLDILPVWNMREKRLLIFCFCGLREDTASPCGDDAGTGRWVSSIAFVIWSPFGSSEVCDVDETVEGVDSGTDGFMCVGRK</sequence>
<proteinExistence type="predicted"/>
<evidence type="ECO:0000313" key="2">
    <source>
        <dbReference type="Proteomes" id="UP000670092"/>
    </source>
</evidence>
<dbReference type="Proteomes" id="UP000670092">
    <property type="component" value="Unassembled WGS sequence"/>
</dbReference>
<dbReference type="VEuPathDB" id="FungiDB:I7I52_07724"/>